<evidence type="ECO:0000256" key="2">
    <source>
        <dbReference type="SAM" id="Phobius"/>
    </source>
</evidence>
<feature type="compositionally biased region" description="Basic residues" evidence="1">
    <location>
        <begin position="192"/>
        <end position="209"/>
    </location>
</feature>
<evidence type="ECO:0000313" key="3">
    <source>
        <dbReference type="EMBL" id="GLI64512.1"/>
    </source>
</evidence>
<protein>
    <recommendedName>
        <fullName evidence="5">WW domain-containing protein</fullName>
    </recommendedName>
</protein>
<keyword evidence="2" id="KW-1133">Transmembrane helix</keyword>
<keyword evidence="4" id="KW-1185">Reference proteome</keyword>
<dbReference type="InterPro" id="IPR001202">
    <property type="entry name" value="WW_dom"/>
</dbReference>
<dbReference type="EMBL" id="BSDZ01000019">
    <property type="protein sequence ID" value="GLI64512.1"/>
    <property type="molecule type" value="Genomic_DNA"/>
</dbReference>
<proteinExistence type="predicted"/>
<feature type="region of interest" description="Disordered" evidence="1">
    <location>
        <begin position="189"/>
        <end position="223"/>
    </location>
</feature>
<dbReference type="CDD" id="cd00201">
    <property type="entry name" value="WW"/>
    <property type="match status" value="1"/>
</dbReference>
<keyword evidence="2" id="KW-0472">Membrane</keyword>
<reference evidence="3 4" key="1">
    <citation type="journal article" date="2023" name="IScience">
        <title>Expanded male sex-determining region conserved during the evolution of homothallism in the green alga Volvox.</title>
        <authorList>
            <person name="Yamamoto K."/>
            <person name="Matsuzaki R."/>
            <person name="Mahakham W."/>
            <person name="Heman W."/>
            <person name="Sekimoto H."/>
            <person name="Kawachi M."/>
            <person name="Minakuchi Y."/>
            <person name="Toyoda A."/>
            <person name="Nozaki H."/>
        </authorList>
    </citation>
    <scope>NUCLEOTIDE SEQUENCE [LARGE SCALE GENOMIC DNA]</scope>
    <source>
        <strain evidence="3 4">NIES-4468</strain>
    </source>
</reference>
<evidence type="ECO:0000313" key="4">
    <source>
        <dbReference type="Proteomes" id="UP001165090"/>
    </source>
</evidence>
<name>A0ABQ5S3N6_9CHLO</name>
<sequence>MLYLIFGFIGPTNQLLQMRQCMHVRRSMKKLFFIIIDLNMASVRFKLLVLGVILCVSAGCLAQEYRTLYTNFKEVPDIQKTDDGQRYVMVGEGAGATRFFVAKDEASKNVYFVNEATNEPQWHDPRGAAPSDEPQNIDIKIPIEPPKPKGSSLTVAVVAMLPILLFAGGTAARVAYLQMYYPELLWPTKERKDRRRSPGGKVKPQKQRGKMNQDGKGGRSANS</sequence>
<organism evidence="3 4">
    <name type="scientific">Volvox africanus</name>
    <dbReference type="NCBI Taxonomy" id="51714"/>
    <lineage>
        <taxon>Eukaryota</taxon>
        <taxon>Viridiplantae</taxon>
        <taxon>Chlorophyta</taxon>
        <taxon>core chlorophytes</taxon>
        <taxon>Chlorophyceae</taxon>
        <taxon>CS clade</taxon>
        <taxon>Chlamydomonadales</taxon>
        <taxon>Volvocaceae</taxon>
        <taxon>Volvox</taxon>
    </lineage>
</organism>
<comment type="caution">
    <text evidence="3">The sequence shown here is derived from an EMBL/GenBank/DDBJ whole genome shotgun (WGS) entry which is preliminary data.</text>
</comment>
<evidence type="ECO:0008006" key="5">
    <source>
        <dbReference type="Google" id="ProtNLM"/>
    </source>
</evidence>
<gene>
    <name evidence="3" type="ORF">VaNZ11_007778</name>
</gene>
<evidence type="ECO:0000256" key="1">
    <source>
        <dbReference type="SAM" id="MobiDB-lite"/>
    </source>
</evidence>
<dbReference type="Proteomes" id="UP001165090">
    <property type="component" value="Unassembled WGS sequence"/>
</dbReference>
<feature type="transmembrane region" description="Helical" evidence="2">
    <location>
        <begin position="153"/>
        <end position="176"/>
    </location>
</feature>
<dbReference type="Gene3D" id="2.20.70.10">
    <property type="match status" value="1"/>
</dbReference>
<accession>A0ABQ5S3N6</accession>
<keyword evidence="2" id="KW-0812">Transmembrane</keyword>